<evidence type="ECO:0000313" key="1">
    <source>
        <dbReference type="EMBL" id="CAE7566667.1"/>
    </source>
</evidence>
<gene>
    <name evidence="1" type="ORF">SPIL2461_LOCUS15213</name>
</gene>
<dbReference type="EMBL" id="CAJNIZ010036663">
    <property type="protein sequence ID" value="CAE7566667.1"/>
    <property type="molecule type" value="Genomic_DNA"/>
</dbReference>
<dbReference type="AlphaFoldDB" id="A0A812UJ53"/>
<name>A0A812UJ53_SYMPI</name>
<dbReference type="Proteomes" id="UP000649617">
    <property type="component" value="Unassembled WGS sequence"/>
</dbReference>
<comment type="caution">
    <text evidence="1">The sequence shown here is derived from an EMBL/GenBank/DDBJ whole genome shotgun (WGS) entry which is preliminary data.</text>
</comment>
<protein>
    <submittedName>
        <fullName evidence="1">Uncharacterized protein</fullName>
    </submittedName>
</protein>
<proteinExistence type="predicted"/>
<sequence length="73" mass="7805">VMGGGRGGGSDQSGGAIYAAEQIRPTAEQRRVNLCLEPGEGAQEFFGNVERVLVEDLARKSIHDTKIFGKTLD</sequence>
<feature type="non-terminal residue" evidence="1">
    <location>
        <position position="1"/>
    </location>
</feature>
<organism evidence="1 2">
    <name type="scientific">Symbiodinium pilosum</name>
    <name type="common">Dinoflagellate</name>
    <dbReference type="NCBI Taxonomy" id="2952"/>
    <lineage>
        <taxon>Eukaryota</taxon>
        <taxon>Sar</taxon>
        <taxon>Alveolata</taxon>
        <taxon>Dinophyceae</taxon>
        <taxon>Suessiales</taxon>
        <taxon>Symbiodiniaceae</taxon>
        <taxon>Symbiodinium</taxon>
    </lineage>
</organism>
<reference evidence="1" key="1">
    <citation type="submission" date="2021-02" db="EMBL/GenBank/DDBJ databases">
        <authorList>
            <person name="Dougan E. K."/>
            <person name="Rhodes N."/>
            <person name="Thang M."/>
            <person name="Chan C."/>
        </authorList>
    </citation>
    <scope>NUCLEOTIDE SEQUENCE</scope>
</reference>
<keyword evidence="2" id="KW-1185">Reference proteome</keyword>
<dbReference type="OrthoDB" id="438325at2759"/>
<evidence type="ECO:0000313" key="2">
    <source>
        <dbReference type="Proteomes" id="UP000649617"/>
    </source>
</evidence>
<accession>A0A812UJ53</accession>